<protein>
    <submittedName>
        <fullName evidence="11">FERM domain containing kindlin 2</fullName>
    </submittedName>
</protein>
<dbReference type="Pfam" id="PF02862">
    <property type="entry name" value="DDHD"/>
    <property type="match status" value="1"/>
</dbReference>
<dbReference type="STRING" id="8153.ENSHBUP00000006198"/>
<organism evidence="11 12">
    <name type="scientific">Haplochromis burtoni</name>
    <name type="common">Burton's mouthbrooder</name>
    <name type="synonym">Chromis burtoni</name>
    <dbReference type="NCBI Taxonomy" id="8153"/>
    <lineage>
        <taxon>Eukaryota</taxon>
        <taxon>Metazoa</taxon>
        <taxon>Chordata</taxon>
        <taxon>Craniata</taxon>
        <taxon>Vertebrata</taxon>
        <taxon>Euteleostomi</taxon>
        <taxon>Actinopterygii</taxon>
        <taxon>Neopterygii</taxon>
        <taxon>Teleostei</taxon>
        <taxon>Neoteleostei</taxon>
        <taxon>Acanthomorphata</taxon>
        <taxon>Ovalentaria</taxon>
        <taxon>Cichlomorphae</taxon>
        <taxon>Cichliformes</taxon>
        <taxon>Cichlidae</taxon>
        <taxon>African cichlids</taxon>
        <taxon>Pseudocrenilabrinae</taxon>
        <taxon>Haplochromini</taxon>
        <taxon>Haplochromis</taxon>
    </lineage>
</organism>
<evidence type="ECO:0000256" key="3">
    <source>
        <dbReference type="ARBA" id="ARBA00008052"/>
    </source>
</evidence>
<feature type="region of interest" description="Disordered" evidence="8">
    <location>
        <begin position="678"/>
        <end position="700"/>
    </location>
</feature>
<dbReference type="CDD" id="cd17184">
    <property type="entry name" value="FERM_F1_KIND2"/>
    <property type="match status" value="1"/>
</dbReference>
<name>A0A3Q2VEJ0_HAPBU</name>
<evidence type="ECO:0000313" key="11">
    <source>
        <dbReference type="Ensembl" id="ENSHBUP00000006198.1"/>
    </source>
</evidence>
<feature type="compositionally biased region" description="Basic residues" evidence="8">
    <location>
        <begin position="68"/>
        <end position="79"/>
    </location>
</feature>
<proteinExistence type="inferred from homology"/>
<dbReference type="Ensembl" id="ENSHBUT00000005715.1">
    <property type="protein sequence ID" value="ENSHBUP00000006198.1"/>
    <property type="gene ID" value="ENSHBUG00000007675.1"/>
</dbReference>
<dbReference type="InterPro" id="IPR037843">
    <property type="entry name" value="Kindlin/fermitin"/>
</dbReference>
<dbReference type="SMART" id="SM00233">
    <property type="entry name" value="PH"/>
    <property type="match status" value="1"/>
</dbReference>
<evidence type="ECO:0000259" key="9">
    <source>
        <dbReference type="PROSITE" id="PS50003"/>
    </source>
</evidence>
<keyword evidence="6" id="KW-0966">Cell projection</keyword>
<dbReference type="SUPFAM" id="SSF50729">
    <property type="entry name" value="PH domain-like"/>
    <property type="match status" value="2"/>
</dbReference>
<keyword evidence="4" id="KW-0130">Cell adhesion</keyword>
<dbReference type="FunFam" id="2.30.29.30:FF:000057">
    <property type="entry name" value="Fermitin family homolog 2 (Drosophila)"/>
    <property type="match status" value="1"/>
</dbReference>
<dbReference type="GO" id="GO:0007229">
    <property type="term" value="P:integrin-mediated signaling pathway"/>
    <property type="evidence" value="ECO:0007669"/>
    <property type="project" value="InterPro"/>
</dbReference>
<evidence type="ECO:0000259" key="10">
    <source>
        <dbReference type="PROSITE" id="PS51043"/>
    </source>
</evidence>
<dbReference type="FunFam" id="3.10.20.90:FF:000035">
    <property type="entry name" value="Fermitin family homolog 2 (Drosophila)"/>
    <property type="match status" value="1"/>
</dbReference>
<dbReference type="SUPFAM" id="SSF47031">
    <property type="entry name" value="Second domain of FERM"/>
    <property type="match status" value="2"/>
</dbReference>
<feature type="region of interest" description="Disordered" evidence="8">
    <location>
        <begin position="49"/>
        <end position="80"/>
    </location>
</feature>
<evidence type="ECO:0000256" key="2">
    <source>
        <dbReference type="ARBA" id="ARBA00004316"/>
    </source>
</evidence>
<dbReference type="SMART" id="SM01127">
    <property type="entry name" value="DDHD"/>
    <property type="match status" value="1"/>
</dbReference>
<keyword evidence="5" id="KW-0965">Cell junction</keyword>
<feature type="region of interest" description="Disordered" evidence="8">
    <location>
        <begin position="983"/>
        <end position="1008"/>
    </location>
</feature>
<feature type="domain" description="DDHD" evidence="10">
    <location>
        <begin position="583"/>
        <end position="827"/>
    </location>
</feature>
<dbReference type="InterPro" id="IPR019749">
    <property type="entry name" value="Band_41_domain"/>
</dbReference>
<dbReference type="GO" id="GO:0005925">
    <property type="term" value="C:focal adhesion"/>
    <property type="evidence" value="ECO:0007669"/>
    <property type="project" value="TreeGrafter"/>
</dbReference>
<keyword evidence="7" id="KW-0175">Coiled coil</keyword>
<dbReference type="PROSITE" id="PS50003">
    <property type="entry name" value="PH_DOMAIN"/>
    <property type="match status" value="1"/>
</dbReference>
<dbReference type="CDD" id="cd01237">
    <property type="entry name" value="PH_fermitin"/>
    <property type="match status" value="1"/>
</dbReference>
<feature type="region of interest" description="Disordered" evidence="8">
    <location>
        <begin position="736"/>
        <end position="763"/>
    </location>
</feature>
<dbReference type="GO" id="GO:0046872">
    <property type="term" value="F:metal ion binding"/>
    <property type="evidence" value="ECO:0007669"/>
    <property type="project" value="InterPro"/>
</dbReference>
<dbReference type="GeneTree" id="ENSGT00390000013444"/>
<evidence type="ECO:0000256" key="1">
    <source>
        <dbReference type="ARBA" id="ARBA00004282"/>
    </source>
</evidence>
<feature type="coiled-coil region" evidence="7">
    <location>
        <begin position="548"/>
        <end position="575"/>
    </location>
</feature>
<dbReference type="InterPro" id="IPR037837">
    <property type="entry name" value="PH_Kindlin/fermitin"/>
</dbReference>
<dbReference type="FunFam" id="2.30.29.30:FF:000037">
    <property type="entry name" value="Fermitin family homolog 2"/>
    <property type="match status" value="1"/>
</dbReference>
<dbReference type="InterPro" id="IPR035963">
    <property type="entry name" value="FERM_2"/>
</dbReference>
<dbReference type="InterPro" id="IPR019748">
    <property type="entry name" value="FERM_central"/>
</dbReference>
<feature type="domain" description="PH" evidence="9">
    <location>
        <begin position="1231"/>
        <end position="1327"/>
    </location>
</feature>
<dbReference type="InterPro" id="IPR040790">
    <property type="entry name" value="Kindlin_2_N"/>
</dbReference>
<keyword evidence="12" id="KW-1185">Reference proteome</keyword>
<dbReference type="InterPro" id="IPR004177">
    <property type="entry name" value="DDHD_dom"/>
</dbReference>
<dbReference type="Proteomes" id="UP000264840">
    <property type="component" value="Unplaced"/>
</dbReference>
<feature type="compositionally biased region" description="Polar residues" evidence="8">
    <location>
        <begin position="684"/>
        <end position="695"/>
    </location>
</feature>
<evidence type="ECO:0000313" key="12">
    <source>
        <dbReference type="Proteomes" id="UP000264840"/>
    </source>
</evidence>
<reference evidence="11" key="2">
    <citation type="submission" date="2025-09" db="UniProtKB">
        <authorList>
            <consortium name="Ensembl"/>
        </authorList>
    </citation>
    <scope>IDENTIFICATION</scope>
</reference>
<dbReference type="Gene3D" id="2.30.29.30">
    <property type="entry name" value="Pleckstrin-homology domain (PH domain)/Phosphotyrosine-binding domain (PTB)"/>
    <property type="match status" value="2"/>
</dbReference>
<evidence type="ECO:0000256" key="7">
    <source>
        <dbReference type="SAM" id="Coils"/>
    </source>
</evidence>
<dbReference type="GO" id="GO:0042995">
    <property type="term" value="C:cell projection"/>
    <property type="evidence" value="ECO:0007669"/>
    <property type="project" value="UniProtKB-SubCell"/>
</dbReference>
<evidence type="ECO:0000256" key="5">
    <source>
        <dbReference type="ARBA" id="ARBA00022949"/>
    </source>
</evidence>
<dbReference type="GO" id="GO:0005178">
    <property type="term" value="F:integrin binding"/>
    <property type="evidence" value="ECO:0007669"/>
    <property type="project" value="TreeGrafter"/>
</dbReference>
<dbReference type="CDD" id="cd17181">
    <property type="entry name" value="FERM_F0_KIND2"/>
    <property type="match status" value="1"/>
</dbReference>
<feature type="region of interest" description="Disordered" evidence="8">
    <location>
        <begin position="128"/>
        <end position="182"/>
    </location>
</feature>
<feature type="compositionally biased region" description="Polar residues" evidence="8">
    <location>
        <begin position="49"/>
        <end position="63"/>
    </location>
</feature>
<accession>A0A3Q2VEJ0</accession>
<dbReference type="SMART" id="SM00295">
    <property type="entry name" value="B41"/>
    <property type="match status" value="1"/>
</dbReference>
<dbReference type="PANTHER" id="PTHR16160">
    <property type="entry name" value="FERMITIN 2-RELATED"/>
    <property type="match status" value="1"/>
</dbReference>
<dbReference type="Pfam" id="PF00373">
    <property type="entry name" value="FERM_M"/>
    <property type="match status" value="2"/>
</dbReference>
<comment type="subcellular location">
    <subcellularLocation>
        <location evidence="1">Cell junction</location>
    </subcellularLocation>
    <subcellularLocation>
        <location evidence="2">Cell projection</location>
    </subcellularLocation>
</comment>
<dbReference type="InterPro" id="IPR011993">
    <property type="entry name" value="PH-like_dom_sf"/>
</dbReference>
<dbReference type="PROSITE" id="PS51043">
    <property type="entry name" value="DDHD"/>
    <property type="match status" value="1"/>
</dbReference>
<dbReference type="InterPro" id="IPR001849">
    <property type="entry name" value="PH_domain"/>
</dbReference>
<feature type="compositionally biased region" description="Basic and acidic residues" evidence="8">
    <location>
        <begin position="136"/>
        <end position="147"/>
    </location>
</feature>
<dbReference type="GO" id="GO:0007160">
    <property type="term" value="P:cell-matrix adhesion"/>
    <property type="evidence" value="ECO:0007669"/>
    <property type="project" value="TreeGrafter"/>
</dbReference>
<evidence type="ECO:0000256" key="4">
    <source>
        <dbReference type="ARBA" id="ARBA00022889"/>
    </source>
</evidence>
<dbReference type="Pfam" id="PF18124">
    <property type="entry name" value="Kindlin_2_N"/>
    <property type="match status" value="1"/>
</dbReference>
<comment type="similarity">
    <text evidence="3">Belongs to the kindlin family.</text>
</comment>
<evidence type="ECO:0000256" key="6">
    <source>
        <dbReference type="ARBA" id="ARBA00023273"/>
    </source>
</evidence>
<evidence type="ECO:0000256" key="8">
    <source>
        <dbReference type="SAM" id="MobiDB-lite"/>
    </source>
</evidence>
<sequence>MSLDDETLQAGMSSVQSGLEGQLPLLHARHHSAQGGLVLDLNSQEDYLSSSSPEYDNYGNNTGPLFERRKRSRSNSSRHRFNEVVTELGPEEVRWFYKEDKKTWKPFLGHDSLNIELMFRKHCELNPGAACPQASGREEESGSRELESTGMNGAVPAETRTSSVHGGRGSLDTSTVSSDERDAESIELNVESVCVRGGLYQVDIIQRQCYPVYWKQQDHIPVMRGQWFIDGTWLPLDEDESDLIEREHLNHFRGQHVQDTFEMDLVPRTIDSKDVLSHLPPFYLPFLFKWSGYQTSTKPTCHKRKRCQAIHSLKLSRSHVDWHSVDEIYLYSDATTSKIARTVTQKLGFSKASSSGTRLHRGYVEEASPEDRPPQTTHIVFVVHGIGQKMDQGRIIKNTGMLREGVRKMEEKHFSEHNEEHVEFLPVEWRSKLTLDGDTVDSITPDKVRGLRDLLNSSAMDIMYYNSPLYRDEITKGLTEELNKLYSLFCSRNPDFEKKGGKVSIVSHSLGCVIAYDIITGWDPVRFCLQEHRVVEEDLDLRWMSYEERHLLEQQRQTRNRLQELKNQLATLEASKPSAPPALKFKVENFFCMGSPLAVFLALRGIRPGTSVHQDHILPTSICSRLFNVFHPTDPVAYRLEPLILKHYSNIAPVQIHWCSATNPTTYDEIRPTFLNPVKDPTSDTESIPSPSTSPVLPRRHYGESITNLGKASILGAASIGKGIGGILFSRFSRSNSQPSVSLGLEGGASVEEEEQKRTESQSAYGLSMLTRPTSPTADTSLELERRIDFELREGLVESRYWSAVTSHTSYWCSHDIALFLLTFIYKQKATPSNPADTPDPEMALDGIRMPDGCYADGTWELKIHVTDLYRDVSLRVTGEIHIGGVMLKLVEKLDVKRDWSDHALWWEKKKTWLLKTHWTLDKYGIQADARLLFTPQHKLLRLQLPNMKHMKVKVNFSDRVFKAVSDICKTFNIRHPEELSLLRKPRDPKKKKKKLEETEEDDLELEGPMLTPGSASEIIYIGPVKGSIYSSPGLYSKTMTPTYDSRDGSPLSPTSAWFGDSPLSEGNPSILAVSQPISSPDILVKLYKPQSLLDKAKINQGWLDSSRSLMEQDVKENEVLLLRFKYHSFFDLNPKYDAIRVNQLYEQAKWAILLEEIECTEEEMMMFAALQYHINKLSIMSSDNHMNNSEKEVDEVDAALSDLEITLEGGKTSNTLGDITSIPELADYVKVFKPKKLTLKGYKQYWCTFKDITISCYKSKEEGHGTPSHQMNLRGCEVTPDVNISGQKFNIKLLIPVADGMNEIWLRCDTEKQYAHWMAACRLASKGKTMADSSYNLEVQNILSFLKMQHMNPDLPIEPVATDINPECLVSPRYLKKYKNKQISARILEAHQNVAQMSLIEAKMRFIQAWQSLPEFGITHFLAKFQGGKREELIGITYNRLIRMDASTGDAIKTWRFSNMKQWNVNWEIKMVTVEFADEPSLSFICAEVDCKVVHEFIGGYIFLSTRAKDQNESLDEEMFYKLTSGWV</sequence>
<reference evidence="11" key="1">
    <citation type="submission" date="2025-08" db="UniProtKB">
        <authorList>
            <consortium name="Ensembl"/>
        </authorList>
    </citation>
    <scope>IDENTIFICATION</scope>
</reference>
<dbReference type="PANTHER" id="PTHR16160:SF11">
    <property type="entry name" value="FERMITIN FAMILY HOMOLOG 2"/>
    <property type="match status" value="1"/>
</dbReference>
<dbReference type="Gene3D" id="3.10.20.90">
    <property type="entry name" value="Phosphatidylinositol 3-kinase Catalytic Subunit, Chain A, domain 1"/>
    <property type="match status" value="2"/>
</dbReference>